<dbReference type="PANTHER" id="PTHR47829:SF1">
    <property type="entry name" value="HAD FAMILY PHOSPHATASE"/>
    <property type="match status" value="1"/>
</dbReference>
<dbReference type="SUPFAM" id="SSF56112">
    <property type="entry name" value="Protein kinase-like (PK-like)"/>
    <property type="match status" value="1"/>
</dbReference>
<dbReference type="InterPro" id="IPR052898">
    <property type="entry name" value="ACAD10-like"/>
</dbReference>
<dbReference type="GO" id="GO:0016301">
    <property type="term" value="F:kinase activity"/>
    <property type="evidence" value="ECO:0007669"/>
    <property type="project" value="UniProtKB-KW"/>
</dbReference>
<keyword evidence="2" id="KW-0418">Kinase</keyword>
<evidence type="ECO:0000259" key="1">
    <source>
        <dbReference type="Pfam" id="PF01636"/>
    </source>
</evidence>
<comment type="caution">
    <text evidence="2">The sequence shown here is derived from an EMBL/GenBank/DDBJ whole genome shotgun (WGS) entry which is preliminary data.</text>
</comment>
<gene>
    <name evidence="2" type="ORF">BKA10_002672</name>
</gene>
<evidence type="ECO:0000313" key="3">
    <source>
        <dbReference type="Proteomes" id="UP000549113"/>
    </source>
</evidence>
<dbReference type="Proteomes" id="UP000549113">
    <property type="component" value="Unassembled WGS sequence"/>
</dbReference>
<name>A0AA40SR65_9MICO</name>
<dbReference type="Gene3D" id="3.30.200.20">
    <property type="entry name" value="Phosphorylase Kinase, domain 1"/>
    <property type="match status" value="1"/>
</dbReference>
<dbReference type="InterPro" id="IPR002575">
    <property type="entry name" value="Aminoglycoside_PTrfase"/>
</dbReference>
<keyword evidence="2" id="KW-0808">Transferase</keyword>
<dbReference type="InterPro" id="IPR041726">
    <property type="entry name" value="ACAD10_11_N"/>
</dbReference>
<dbReference type="AlphaFoldDB" id="A0AA40SR65"/>
<dbReference type="EMBL" id="JACIFH010000001">
    <property type="protein sequence ID" value="MBB4140878.1"/>
    <property type="molecule type" value="Genomic_DNA"/>
</dbReference>
<evidence type="ECO:0000313" key="2">
    <source>
        <dbReference type="EMBL" id="MBB4140878.1"/>
    </source>
</evidence>
<accession>A0AA40SR65</accession>
<dbReference type="RefSeq" id="WP_183500401.1">
    <property type="nucleotide sequence ID" value="NZ_BAABCO010000004.1"/>
</dbReference>
<reference evidence="2 3" key="1">
    <citation type="submission" date="2020-08" db="EMBL/GenBank/DDBJ databases">
        <title>Sequencing the genomes of 1000 actinobacteria strains.</title>
        <authorList>
            <person name="Klenk H.-P."/>
        </authorList>
    </citation>
    <scope>NUCLEOTIDE SEQUENCE [LARGE SCALE GENOMIC DNA]</scope>
    <source>
        <strain evidence="2 3">DSM 19600</strain>
    </source>
</reference>
<dbReference type="CDD" id="cd05154">
    <property type="entry name" value="ACAD10_11_N-like"/>
    <property type="match status" value="1"/>
</dbReference>
<organism evidence="2 3">
    <name type="scientific">Microbacterium invictum</name>
    <dbReference type="NCBI Taxonomy" id="515415"/>
    <lineage>
        <taxon>Bacteria</taxon>
        <taxon>Bacillati</taxon>
        <taxon>Actinomycetota</taxon>
        <taxon>Actinomycetes</taxon>
        <taxon>Micrococcales</taxon>
        <taxon>Microbacteriaceae</taxon>
        <taxon>Microbacterium</taxon>
    </lineage>
</organism>
<dbReference type="Pfam" id="PF01636">
    <property type="entry name" value="APH"/>
    <property type="match status" value="1"/>
</dbReference>
<feature type="domain" description="Aminoglycoside phosphotransferase" evidence="1">
    <location>
        <begin position="39"/>
        <end position="261"/>
    </location>
</feature>
<dbReference type="PANTHER" id="PTHR47829">
    <property type="entry name" value="HYDROLASE, PUTATIVE (AFU_ORTHOLOGUE AFUA_1G12880)-RELATED"/>
    <property type="match status" value="1"/>
</dbReference>
<dbReference type="Gene3D" id="3.90.1200.10">
    <property type="match status" value="1"/>
</dbReference>
<sequence length="350" mass="37583">MTQGPTTTTSAVPGLDARALTAWIADAHPELADRPLTAAVIAGGRSNLTYAVAGARMPLILRRPPLGHVLSSAHDMRREHRVIAALGSTTVPVPVAIDIVDDTGGAITGTPFFLMERAPGRVLARRAQNAEYTAAGLHRLSFELIRTLADLHAVDPASIGLAGFGRPDGYLARQLKTWRRQLDASRSRETPLLDRLQEHLGEGMPETGRSGIVHGDYRLDNALVDGPEPRLSAILDWEMATLGDPLVDLGMFALYWEIGRLNADFAGAVPSPVDPAAGYPAFDELAAAYGERGGIDVPDLAWYRAFAAYKLAVILEGIHFRYRAGDTVGEGFDTMGELVEPLAQQGLEGH</sequence>
<dbReference type="InterPro" id="IPR011009">
    <property type="entry name" value="Kinase-like_dom_sf"/>
</dbReference>
<keyword evidence="3" id="KW-1185">Reference proteome</keyword>
<protein>
    <submittedName>
        <fullName evidence="2">Aminoglycoside phosphotransferase (APT) family kinase protein</fullName>
    </submittedName>
</protein>
<proteinExistence type="predicted"/>